<accession>A0A2S0HU18</accession>
<dbReference type="OrthoDB" id="214150at2"/>
<dbReference type="PIRSF" id="PIRSF021308">
    <property type="entry name" value="UCP021308"/>
    <property type="match status" value="1"/>
</dbReference>
<protein>
    <recommendedName>
        <fullName evidence="1">YdhG-like domain-containing protein</fullName>
    </recommendedName>
</protein>
<dbReference type="SUPFAM" id="SSF159888">
    <property type="entry name" value="YdhG-like"/>
    <property type="match status" value="1"/>
</dbReference>
<dbReference type="Pfam" id="PF08818">
    <property type="entry name" value="DUF1801"/>
    <property type="match status" value="1"/>
</dbReference>
<evidence type="ECO:0000313" key="2">
    <source>
        <dbReference type="EMBL" id="AVI49663.1"/>
    </source>
</evidence>
<dbReference type="AlphaFoldDB" id="A0A2S0HU18"/>
<organism evidence="2 3">
    <name type="scientific">Pukyongia salina</name>
    <dbReference type="NCBI Taxonomy" id="2094025"/>
    <lineage>
        <taxon>Bacteria</taxon>
        <taxon>Pseudomonadati</taxon>
        <taxon>Bacteroidota</taxon>
        <taxon>Flavobacteriia</taxon>
        <taxon>Flavobacteriales</taxon>
        <taxon>Flavobacteriaceae</taxon>
        <taxon>Pukyongia</taxon>
    </lineage>
</organism>
<dbReference type="Proteomes" id="UP000238442">
    <property type="component" value="Chromosome"/>
</dbReference>
<dbReference type="InterPro" id="IPR016786">
    <property type="entry name" value="YdeI_bac"/>
</dbReference>
<reference evidence="2 3" key="1">
    <citation type="submission" date="2018-02" db="EMBL/GenBank/DDBJ databases">
        <title>Genomic analysis of the strain RR4-38 isolated from a seawater recirculating aquaculture system.</title>
        <authorList>
            <person name="Kim Y.-S."/>
            <person name="Jang Y.H."/>
            <person name="Kim K.-H."/>
        </authorList>
    </citation>
    <scope>NUCLEOTIDE SEQUENCE [LARGE SCALE GENOMIC DNA]</scope>
    <source>
        <strain evidence="2 3">RR4-38</strain>
    </source>
</reference>
<keyword evidence="3" id="KW-1185">Reference proteome</keyword>
<evidence type="ECO:0000259" key="1">
    <source>
        <dbReference type="Pfam" id="PF08818"/>
    </source>
</evidence>
<gene>
    <name evidence="2" type="ORF">C5O00_00185</name>
</gene>
<dbReference type="RefSeq" id="WP_105213859.1">
    <property type="nucleotide sequence ID" value="NZ_CP027062.1"/>
</dbReference>
<feature type="domain" description="YdhG-like" evidence="1">
    <location>
        <begin position="17"/>
        <end position="113"/>
    </location>
</feature>
<sequence length="198" mass="22713">MTTAKKVSDYIRKHERWSEQLTQLREIFQQTELLEEVKWGSPTYTLNGKLIAGLGAFKNHFGIWFHQGVFLKDRHNKLVNAQEGKTKALRQWKFVEGDPIEPEIVAQYIQEAIENSLAGKEVKPERKKGVVIPDLLKQAMAGNPKLKEAFHALTPGKQREYAEYIGSAKREATKESRLEKISPMILEGIGLYDKYKNC</sequence>
<dbReference type="KEGG" id="aue:C5O00_00185"/>
<dbReference type="EMBL" id="CP027062">
    <property type="protein sequence ID" value="AVI49663.1"/>
    <property type="molecule type" value="Genomic_DNA"/>
</dbReference>
<dbReference type="Gene3D" id="3.90.1150.200">
    <property type="match status" value="1"/>
</dbReference>
<evidence type="ECO:0000313" key="3">
    <source>
        <dbReference type="Proteomes" id="UP000238442"/>
    </source>
</evidence>
<dbReference type="Pfam" id="PF13376">
    <property type="entry name" value="OmdA"/>
    <property type="match status" value="1"/>
</dbReference>
<dbReference type="InterPro" id="IPR014922">
    <property type="entry name" value="YdhG-like"/>
</dbReference>
<proteinExistence type="predicted"/>
<name>A0A2S0HU18_9FLAO</name>